<dbReference type="AlphaFoldDB" id="A0A178VX78"/>
<proteinExistence type="predicted"/>
<comment type="caution">
    <text evidence="1">The sequence shown here is derived from an EMBL/GenBank/DDBJ whole genome shotgun (WGS) entry which is preliminary data.</text>
</comment>
<name>A0A178VX78_ARATH</name>
<protein>
    <submittedName>
        <fullName evidence="1">Uncharacterized protein</fullName>
    </submittedName>
</protein>
<sequence length="66" mass="7560">MKKQLAFPESHEDNDPTSPPSLSLIIHHYHRHLFLFVPSLNHHLLVASCNIHLLNSPYSISNSLHL</sequence>
<evidence type="ECO:0000313" key="1">
    <source>
        <dbReference type="EMBL" id="OAP09855.1"/>
    </source>
</evidence>
<evidence type="ECO:0000313" key="2">
    <source>
        <dbReference type="Proteomes" id="UP000078284"/>
    </source>
</evidence>
<reference evidence="2" key="1">
    <citation type="journal article" date="2016" name="Proc. Natl. Acad. Sci. U.S.A.">
        <title>Chromosome-level assembly of Arabidopsis thaliana Ler reveals the extent of translocation and inversion polymorphisms.</title>
        <authorList>
            <person name="Zapata L."/>
            <person name="Ding J."/>
            <person name="Willing E.M."/>
            <person name="Hartwig B."/>
            <person name="Bezdan D."/>
            <person name="Jiao W.B."/>
            <person name="Patel V."/>
            <person name="Velikkakam James G."/>
            <person name="Koornneef M."/>
            <person name="Ossowski S."/>
            <person name="Schneeberger K."/>
        </authorList>
    </citation>
    <scope>NUCLEOTIDE SEQUENCE [LARGE SCALE GENOMIC DNA]</scope>
    <source>
        <strain evidence="2">cv. Landsberg erecta</strain>
    </source>
</reference>
<gene>
    <name evidence="1" type="ordered locus">AXX17_At2g37950</name>
</gene>
<organism evidence="1 2">
    <name type="scientific">Arabidopsis thaliana</name>
    <name type="common">Mouse-ear cress</name>
    <dbReference type="NCBI Taxonomy" id="3702"/>
    <lineage>
        <taxon>Eukaryota</taxon>
        <taxon>Viridiplantae</taxon>
        <taxon>Streptophyta</taxon>
        <taxon>Embryophyta</taxon>
        <taxon>Tracheophyta</taxon>
        <taxon>Spermatophyta</taxon>
        <taxon>Magnoliopsida</taxon>
        <taxon>eudicotyledons</taxon>
        <taxon>Gunneridae</taxon>
        <taxon>Pentapetalae</taxon>
        <taxon>rosids</taxon>
        <taxon>malvids</taxon>
        <taxon>Brassicales</taxon>
        <taxon>Brassicaceae</taxon>
        <taxon>Camelineae</taxon>
        <taxon>Arabidopsis</taxon>
    </lineage>
</organism>
<dbReference type="EMBL" id="LUHQ01000002">
    <property type="protein sequence ID" value="OAP09855.1"/>
    <property type="molecule type" value="Genomic_DNA"/>
</dbReference>
<accession>A0A178VX78</accession>
<dbReference type="Proteomes" id="UP000078284">
    <property type="component" value="Chromosome 2"/>
</dbReference>